<gene>
    <name evidence="1" type="ORF">PAPOLLO_LOCUS22217</name>
</gene>
<name>A0A8S3XV80_PARAO</name>
<evidence type="ECO:0000313" key="1">
    <source>
        <dbReference type="EMBL" id="CAG5041672.1"/>
    </source>
</evidence>
<dbReference type="Proteomes" id="UP000691718">
    <property type="component" value="Unassembled WGS sequence"/>
</dbReference>
<proteinExistence type="predicted"/>
<dbReference type="PANTHER" id="PTHR39953">
    <property type="entry name" value="RE54151P"/>
    <property type="match status" value="1"/>
</dbReference>
<dbReference type="EMBL" id="CAJQZP010001367">
    <property type="protein sequence ID" value="CAG5041672.1"/>
    <property type="molecule type" value="Genomic_DNA"/>
</dbReference>
<sequence>MSSRNSYVDTAIGYFEVKRERSKCVLKAKVTPEHRIRTKMYTVSITINEDSEVIENLICDDSAASAGGCKNGICFAHWIIKRTEKPSVTSVSCYWQKPRLSEAITSGMPLLASNLGKKKTFKKSTPL</sequence>
<comment type="caution">
    <text evidence="1">The sequence shown here is derived from an EMBL/GenBank/DDBJ whole genome shotgun (WGS) entry which is preliminary data.</text>
</comment>
<keyword evidence="2" id="KW-1185">Reference proteome</keyword>
<dbReference type="PANTHER" id="PTHR39953:SF1">
    <property type="entry name" value="RE54151P"/>
    <property type="match status" value="1"/>
</dbReference>
<evidence type="ECO:0000313" key="2">
    <source>
        <dbReference type="Proteomes" id="UP000691718"/>
    </source>
</evidence>
<organism evidence="1 2">
    <name type="scientific">Parnassius apollo</name>
    <name type="common">Apollo butterfly</name>
    <name type="synonym">Papilio apollo</name>
    <dbReference type="NCBI Taxonomy" id="110799"/>
    <lineage>
        <taxon>Eukaryota</taxon>
        <taxon>Metazoa</taxon>
        <taxon>Ecdysozoa</taxon>
        <taxon>Arthropoda</taxon>
        <taxon>Hexapoda</taxon>
        <taxon>Insecta</taxon>
        <taxon>Pterygota</taxon>
        <taxon>Neoptera</taxon>
        <taxon>Endopterygota</taxon>
        <taxon>Lepidoptera</taxon>
        <taxon>Glossata</taxon>
        <taxon>Ditrysia</taxon>
        <taxon>Papilionoidea</taxon>
        <taxon>Papilionidae</taxon>
        <taxon>Parnassiinae</taxon>
        <taxon>Parnassini</taxon>
        <taxon>Parnassius</taxon>
        <taxon>Parnassius</taxon>
    </lineage>
</organism>
<protein>
    <submittedName>
        <fullName evidence="1">(apollo) hypothetical protein</fullName>
    </submittedName>
</protein>
<dbReference type="OrthoDB" id="261614at2759"/>
<dbReference type="AlphaFoldDB" id="A0A8S3XV80"/>
<reference evidence="1" key="1">
    <citation type="submission" date="2021-04" db="EMBL/GenBank/DDBJ databases">
        <authorList>
            <person name="Tunstrom K."/>
        </authorList>
    </citation>
    <scope>NUCLEOTIDE SEQUENCE</scope>
</reference>
<accession>A0A8S3XV80</accession>